<sequence>MSAIDFSDPATIALLTEALTAAGVDGLEISRPGGQLRIVVAGKGGARISSTEATPRAPGLAPGSASAVVKAPMAGRFCVEHRAASATPQKLPRSVSDADIVGFVGVGHILLPLRAGRSGILTRLLAEPGALVGFGDPLFEIELQS</sequence>
<name>A0A154IRA1_RHILE</name>
<dbReference type="InterPro" id="IPR011053">
    <property type="entry name" value="Single_hybrid_motif"/>
</dbReference>
<dbReference type="Gene3D" id="2.40.50.100">
    <property type="match status" value="1"/>
</dbReference>
<dbReference type="SUPFAM" id="SSF51230">
    <property type="entry name" value="Single hybrid motif"/>
    <property type="match status" value="1"/>
</dbReference>
<evidence type="ECO:0000313" key="1">
    <source>
        <dbReference type="EMBL" id="KZB02510.1"/>
    </source>
</evidence>
<comment type="caution">
    <text evidence="1">The sequence shown here is derived from an EMBL/GenBank/DDBJ whole genome shotgun (WGS) entry which is preliminary data.</text>
</comment>
<dbReference type="RefSeq" id="WP_062940444.1">
    <property type="nucleotide sequence ID" value="NZ_CP171848.1"/>
</dbReference>
<reference evidence="1" key="1">
    <citation type="submission" date="2016-03" db="EMBL/GenBank/DDBJ databases">
        <title>Microsymbionts genomes from the relict species Vavilovia formosa.</title>
        <authorList>
            <person name="Chirak E."/>
            <person name="Kimeklis A."/>
            <person name="Kopat V."/>
            <person name="Andronov E."/>
        </authorList>
    </citation>
    <scope>NUCLEOTIDE SEQUENCE [LARGE SCALE GENOMIC DNA]</scope>
    <source>
        <strain evidence="1">Vaf12</strain>
    </source>
</reference>
<gene>
    <name evidence="1" type="ORF">A4A59_09865</name>
</gene>
<proteinExistence type="predicted"/>
<dbReference type="AlphaFoldDB" id="A0A154IRA1"/>
<protein>
    <submittedName>
        <fullName evidence="1">Acetyl-CoA carboxylase</fullName>
    </submittedName>
</protein>
<organism evidence="1">
    <name type="scientific">Rhizobium leguminosarum</name>
    <dbReference type="NCBI Taxonomy" id="384"/>
    <lineage>
        <taxon>Bacteria</taxon>
        <taxon>Pseudomonadati</taxon>
        <taxon>Pseudomonadota</taxon>
        <taxon>Alphaproteobacteria</taxon>
        <taxon>Hyphomicrobiales</taxon>
        <taxon>Rhizobiaceae</taxon>
        <taxon>Rhizobium/Agrobacterium group</taxon>
        <taxon>Rhizobium</taxon>
    </lineage>
</organism>
<dbReference type="EMBL" id="LVYU01000046">
    <property type="protein sequence ID" value="KZB02510.1"/>
    <property type="molecule type" value="Genomic_DNA"/>
</dbReference>
<accession>A0A154IRA1</accession>